<gene>
    <name evidence="2" type="ORF">IU449_25600</name>
</gene>
<organism evidence="2 3">
    <name type="scientific">Nocardia higoensis</name>
    <dbReference type="NCBI Taxonomy" id="228599"/>
    <lineage>
        <taxon>Bacteria</taxon>
        <taxon>Bacillati</taxon>
        <taxon>Actinomycetota</taxon>
        <taxon>Actinomycetes</taxon>
        <taxon>Mycobacteriales</taxon>
        <taxon>Nocardiaceae</taxon>
        <taxon>Nocardia</taxon>
    </lineage>
</organism>
<dbReference type="InterPro" id="IPR014465">
    <property type="entry name" value="UCP012622"/>
</dbReference>
<dbReference type="Pfam" id="PF04167">
    <property type="entry name" value="DUF402"/>
    <property type="match status" value="1"/>
</dbReference>
<dbReference type="Gene3D" id="2.40.380.10">
    <property type="entry name" value="FomD-like"/>
    <property type="match status" value="1"/>
</dbReference>
<dbReference type="PIRSF" id="PIRSF012622">
    <property type="entry name" value="UCP012622"/>
    <property type="match status" value="1"/>
</dbReference>
<dbReference type="RefSeq" id="WP_195004719.1">
    <property type="nucleotide sequence ID" value="NZ_JADLQN010000007.1"/>
</dbReference>
<reference evidence="2 3" key="1">
    <citation type="submission" date="2020-10" db="EMBL/GenBank/DDBJ databases">
        <title>Identification of Nocardia species via Next-generation sequencing and recognition of intraspecies genetic diversity.</title>
        <authorList>
            <person name="Li P."/>
            <person name="Li P."/>
            <person name="Lu B."/>
        </authorList>
    </citation>
    <scope>NUCLEOTIDE SEQUENCE [LARGE SCALE GENOMIC DNA]</scope>
    <source>
        <strain evidence="2 3">BJ06-0143</strain>
    </source>
</reference>
<sequence>MTQAPVHVHRPKVEHFDVANKTNTDPKGFVRTVERYQVEPWGLYMARHSDHPEFHYLQSWLLPRLSLRVTVFDFTPACPRDQDFYLDLGVFAQVEPDLWRSVDHYLDIVVRTGRETELLDVDELLAAHATGLLTAAEAQAAVENATRTIDGIAAHGYSLERWLDSLGVTLTWR</sequence>
<dbReference type="InterPro" id="IPR007295">
    <property type="entry name" value="DUF402"/>
</dbReference>
<dbReference type="EMBL" id="JADLQN010000007">
    <property type="protein sequence ID" value="MBF6357877.1"/>
    <property type="molecule type" value="Genomic_DNA"/>
</dbReference>
<protein>
    <submittedName>
        <fullName evidence="2">DUF402 domain-containing protein</fullName>
    </submittedName>
</protein>
<proteinExistence type="predicted"/>
<evidence type="ECO:0000313" key="2">
    <source>
        <dbReference type="EMBL" id="MBF6357877.1"/>
    </source>
</evidence>
<evidence type="ECO:0000313" key="3">
    <source>
        <dbReference type="Proteomes" id="UP000707731"/>
    </source>
</evidence>
<evidence type="ECO:0000259" key="1">
    <source>
        <dbReference type="Pfam" id="PF04167"/>
    </source>
</evidence>
<name>A0ABS0DHD6_9NOCA</name>
<dbReference type="Proteomes" id="UP000707731">
    <property type="component" value="Unassembled WGS sequence"/>
</dbReference>
<feature type="domain" description="DUF402" evidence="1">
    <location>
        <begin position="19"/>
        <end position="157"/>
    </location>
</feature>
<accession>A0ABS0DHD6</accession>
<dbReference type="InterPro" id="IPR035930">
    <property type="entry name" value="FomD-like_sf"/>
</dbReference>
<dbReference type="SUPFAM" id="SSF159234">
    <property type="entry name" value="FomD-like"/>
    <property type="match status" value="1"/>
</dbReference>
<keyword evidence="3" id="KW-1185">Reference proteome</keyword>
<comment type="caution">
    <text evidence="2">The sequence shown here is derived from an EMBL/GenBank/DDBJ whole genome shotgun (WGS) entry which is preliminary data.</text>
</comment>